<dbReference type="Proteomes" id="UP000646365">
    <property type="component" value="Unassembled WGS sequence"/>
</dbReference>
<gene>
    <name evidence="1" type="ORF">GCM10011611_64620</name>
</gene>
<dbReference type="AlphaFoldDB" id="A0A8J2Z1A0"/>
<evidence type="ECO:0000313" key="2">
    <source>
        <dbReference type="Proteomes" id="UP000646365"/>
    </source>
</evidence>
<keyword evidence="2" id="KW-1185">Reference proteome</keyword>
<protein>
    <submittedName>
        <fullName evidence="1">Uncharacterized protein</fullName>
    </submittedName>
</protein>
<reference evidence="1" key="2">
    <citation type="submission" date="2020-09" db="EMBL/GenBank/DDBJ databases">
        <authorList>
            <person name="Sun Q."/>
            <person name="Zhou Y."/>
        </authorList>
    </citation>
    <scope>NUCLEOTIDE SEQUENCE</scope>
    <source>
        <strain evidence="1">CGMCC 1.15725</strain>
    </source>
</reference>
<reference evidence="1" key="1">
    <citation type="journal article" date="2014" name="Int. J. Syst. Evol. Microbiol.">
        <title>Complete genome sequence of Corynebacterium casei LMG S-19264T (=DSM 44701T), isolated from a smear-ripened cheese.</title>
        <authorList>
            <consortium name="US DOE Joint Genome Institute (JGI-PGF)"/>
            <person name="Walter F."/>
            <person name="Albersmeier A."/>
            <person name="Kalinowski J."/>
            <person name="Ruckert C."/>
        </authorList>
    </citation>
    <scope>NUCLEOTIDE SEQUENCE</scope>
    <source>
        <strain evidence="1">CGMCC 1.15725</strain>
    </source>
</reference>
<organism evidence="1 2">
    <name type="scientific">Aliidongia dinghuensis</name>
    <dbReference type="NCBI Taxonomy" id="1867774"/>
    <lineage>
        <taxon>Bacteria</taxon>
        <taxon>Pseudomonadati</taxon>
        <taxon>Pseudomonadota</taxon>
        <taxon>Alphaproteobacteria</taxon>
        <taxon>Rhodospirillales</taxon>
        <taxon>Dongiaceae</taxon>
        <taxon>Aliidongia</taxon>
    </lineage>
</organism>
<name>A0A8J2Z1A0_9PROT</name>
<dbReference type="EMBL" id="BMJQ01000029">
    <property type="protein sequence ID" value="GGF49273.1"/>
    <property type="molecule type" value="Genomic_DNA"/>
</dbReference>
<sequence>MGAGGNGSHRAVMIIRRLQPMLSQGMFGKDLALKYYCDSREQAKVLLELTVGGNVMVDR</sequence>
<accession>A0A8J2Z1A0</accession>
<comment type="caution">
    <text evidence="1">The sequence shown here is derived from an EMBL/GenBank/DDBJ whole genome shotgun (WGS) entry which is preliminary data.</text>
</comment>
<proteinExistence type="predicted"/>
<evidence type="ECO:0000313" key="1">
    <source>
        <dbReference type="EMBL" id="GGF49273.1"/>
    </source>
</evidence>